<protein>
    <submittedName>
        <fullName evidence="2">4335_t:CDS:1</fullName>
    </submittedName>
</protein>
<keyword evidence="3" id="KW-1185">Reference proteome</keyword>
<organism evidence="2 3">
    <name type="scientific">Gigaspora margarita</name>
    <dbReference type="NCBI Taxonomy" id="4874"/>
    <lineage>
        <taxon>Eukaryota</taxon>
        <taxon>Fungi</taxon>
        <taxon>Fungi incertae sedis</taxon>
        <taxon>Mucoromycota</taxon>
        <taxon>Glomeromycotina</taxon>
        <taxon>Glomeromycetes</taxon>
        <taxon>Diversisporales</taxon>
        <taxon>Gigasporaceae</taxon>
        <taxon>Gigaspora</taxon>
    </lineage>
</organism>
<feature type="compositionally biased region" description="Acidic residues" evidence="1">
    <location>
        <begin position="58"/>
        <end position="69"/>
    </location>
</feature>
<evidence type="ECO:0000256" key="1">
    <source>
        <dbReference type="SAM" id="MobiDB-lite"/>
    </source>
</evidence>
<dbReference type="Proteomes" id="UP000789901">
    <property type="component" value="Unassembled WGS sequence"/>
</dbReference>
<feature type="compositionally biased region" description="Basic and acidic residues" evidence="1">
    <location>
        <begin position="37"/>
        <end position="57"/>
    </location>
</feature>
<evidence type="ECO:0000313" key="3">
    <source>
        <dbReference type="Proteomes" id="UP000789901"/>
    </source>
</evidence>
<comment type="caution">
    <text evidence="2">The sequence shown here is derived from an EMBL/GenBank/DDBJ whole genome shotgun (WGS) entry which is preliminary data.</text>
</comment>
<accession>A0ABN7W2Z9</accession>
<proteinExistence type="predicted"/>
<gene>
    <name evidence="2" type="ORF">GMARGA_LOCUS25972</name>
</gene>
<evidence type="ECO:0000313" key="2">
    <source>
        <dbReference type="EMBL" id="CAG8814147.1"/>
    </source>
</evidence>
<reference evidence="2 3" key="1">
    <citation type="submission" date="2021-06" db="EMBL/GenBank/DDBJ databases">
        <authorList>
            <person name="Kallberg Y."/>
            <person name="Tangrot J."/>
            <person name="Rosling A."/>
        </authorList>
    </citation>
    <scope>NUCLEOTIDE SEQUENCE [LARGE SCALE GENOMIC DNA]</scope>
    <source>
        <strain evidence="2 3">120-4 pot B 10/14</strain>
    </source>
</reference>
<feature type="non-terminal residue" evidence="2">
    <location>
        <position position="69"/>
    </location>
</feature>
<name>A0ABN7W2Z9_GIGMA</name>
<dbReference type="EMBL" id="CAJVQB010029516">
    <property type="protein sequence ID" value="CAG8814147.1"/>
    <property type="molecule type" value="Genomic_DNA"/>
</dbReference>
<sequence length="69" mass="8191">MLNNFFNSSKQNKKLEEAQYQLLSIYKDVKVNQNVQDKSESIREESSQEEETKKEAKEDTEEETEEKTD</sequence>
<feature type="region of interest" description="Disordered" evidence="1">
    <location>
        <begin position="29"/>
        <end position="69"/>
    </location>
</feature>